<evidence type="ECO:0000313" key="12">
    <source>
        <dbReference type="EMBL" id="MEU6820897.1"/>
    </source>
</evidence>
<evidence type="ECO:0000256" key="6">
    <source>
        <dbReference type="ARBA" id="ARBA00022801"/>
    </source>
</evidence>
<evidence type="ECO:0000256" key="1">
    <source>
        <dbReference type="ARBA" id="ARBA00006811"/>
    </source>
</evidence>
<dbReference type="InterPro" id="IPR003615">
    <property type="entry name" value="HNH_nuc"/>
</dbReference>
<feature type="chain" id="PRO_5045100100" evidence="10">
    <location>
        <begin position="40"/>
        <end position="2191"/>
    </location>
</feature>
<dbReference type="SMART" id="SM00507">
    <property type="entry name" value="HNHc"/>
    <property type="match status" value="1"/>
</dbReference>
<feature type="domain" description="HNH nuclease" evidence="11">
    <location>
        <begin position="2132"/>
        <end position="2180"/>
    </location>
</feature>
<dbReference type="Pfam" id="PF05593">
    <property type="entry name" value="RHS_repeat"/>
    <property type="match status" value="2"/>
</dbReference>
<dbReference type="CDD" id="cd00085">
    <property type="entry name" value="HNHc"/>
    <property type="match status" value="1"/>
</dbReference>
<feature type="region of interest" description="Disordered" evidence="9">
    <location>
        <begin position="1355"/>
        <end position="1380"/>
    </location>
</feature>
<keyword evidence="5" id="KW-0255">Endonuclease</keyword>
<feature type="signal peptide" evidence="10">
    <location>
        <begin position="1"/>
        <end position="39"/>
    </location>
</feature>
<evidence type="ECO:0000256" key="9">
    <source>
        <dbReference type="SAM" id="MobiDB-lite"/>
    </source>
</evidence>
<dbReference type="InterPro" id="IPR037146">
    <property type="entry name" value="Colicin/pyocin_DNase_dom_sf"/>
</dbReference>
<dbReference type="Proteomes" id="UP001551176">
    <property type="component" value="Unassembled WGS sequence"/>
</dbReference>
<dbReference type="EMBL" id="JBEYXV010000004">
    <property type="protein sequence ID" value="MEU6820897.1"/>
    <property type="molecule type" value="Genomic_DNA"/>
</dbReference>
<gene>
    <name evidence="12" type="ORF">ABZ921_09730</name>
</gene>
<evidence type="ECO:0000256" key="7">
    <source>
        <dbReference type="ARBA" id="ARBA00023022"/>
    </source>
</evidence>
<evidence type="ECO:0000313" key="13">
    <source>
        <dbReference type="Proteomes" id="UP001551176"/>
    </source>
</evidence>
<feature type="region of interest" description="Disordered" evidence="9">
    <location>
        <begin position="49"/>
        <end position="128"/>
    </location>
</feature>
<feature type="region of interest" description="Disordered" evidence="9">
    <location>
        <begin position="1813"/>
        <end position="1837"/>
    </location>
</feature>
<evidence type="ECO:0000256" key="10">
    <source>
        <dbReference type="SAM" id="SignalP"/>
    </source>
</evidence>
<keyword evidence="6" id="KW-0378">Hydrolase</keyword>
<feature type="compositionally biased region" description="Basic and acidic residues" evidence="9">
    <location>
        <begin position="828"/>
        <end position="837"/>
    </location>
</feature>
<proteinExistence type="inferred from homology"/>
<dbReference type="Pfam" id="PF21431">
    <property type="entry name" value="Col-Pyo_DNase"/>
    <property type="match status" value="1"/>
</dbReference>
<feature type="region of interest" description="Disordered" evidence="9">
    <location>
        <begin position="828"/>
        <end position="856"/>
    </location>
</feature>
<reference evidence="12 13" key="1">
    <citation type="submission" date="2024-06" db="EMBL/GenBank/DDBJ databases">
        <title>The Natural Products Discovery Center: Release of the First 8490 Sequenced Strains for Exploring Actinobacteria Biosynthetic Diversity.</title>
        <authorList>
            <person name="Kalkreuter E."/>
            <person name="Kautsar S.A."/>
            <person name="Yang D."/>
            <person name="Bader C.D."/>
            <person name="Teijaro C.N."/>
            <person name="Fluegel L."/>
            <person name="Davis C.M."/>
            <person name="Simpson J.R."/>
            <person name="Lauterbach L."/>
            <person name="Steele A.D."/>
            <person name="Gui C."/>
            <person name="Meng S."/>
            <person name="Li G."/>
            <person name="Viehrig K."/>
            <person name="Ye F."/>
            <person name="Su P."/>
            <person name="Kiefer A.F."/>
            <person name="Nichols A."/>
            <person name="Cepeda A.J."/>
            <person name="Yan W."/>
            <person name="Fan B."/>
            <person name="Jiang Y."/>
            <person name="Adhikari A."/>
            <person name="Zheng C.-J."/>
            <person name="Schuster L."/>
            <person name="Cowan T.M."/>
            <person name="Smanski M.J."/>
            <person name="Chevrette M.G."/>
            <person name="De Carvalho L.P.S."/>
            <person name="Shen B."/>
        </authorList>
    </citation>
    <scope>NUCLEOTIDE SEQUENCE [LARGE SCALE GENOMIC DNA]</scope>
    <source>
        <strain evidence="12 13">NPDC046838</strain>
    </source>
</reference>
<evidence type="ECO:0000256" key="2">
    <source>
        <dbReference type="ARBA" id="ARBA00022529"/>
    </source>
</evidence>
<keyword evidence="4" id="KW-0677">Repeat</keyword>
<feature type="compositionally biased region" description="Polar residues" evidence="9">
    <location>
        <begin position="1071"/>
        <end position="1089"/>
    </location>
</feature>
<keyword evidence="13" id="KW-1185">Reference proteome</keyword>
<keyword evidence="7" id="KW-0044">Antibiotic</keyword>
<feature type="region of interest" description="Disordered" evidence="9">
    <location>
        <begin position="159"/>
        <end position="183"/>
    </location>
</feature>
<dbReference type="InterPro" id="IPR006530">
    <property type="entry name" value="YD"/>
</dbReference>
<evidence type="ECO:0000259" key="11">
    <source>
        <dbReference type="SMART" id="SM00507"/>
    </source>
</evidence>
<dbReference type="InterPro" id="IPR031325">
    <property type="entry name" value="RHS_repeat"/>
</dbReference>
<sequence length="2191" mass="235823">MQPIPAHSRGVRRLRGTSLALSAVLIGSLLQAAATPVAAADGGLPGLPKSEKAVAGSHSGKVKPRSVTKGPRVPVKAPKRAWPKPSTSMLDLPAAGADDSRSLVSPKGPPIRVGRATGGHSKDQPATRGALERVETRVMGRKQAADAGVKGMLFTLKPDASSPAKATARATSKDQAQSTSGAKPKLRVTVDYGDFAQAFGGAYASRMQLIKLPSCALTTPAKAACRTGTPVAAANDTAKHSLSAKSVGLAASGPTVLAATSSAGGDKGDYKASPLSPSAAWSTNLSTGDFSWSYDMNVPAVPGGLKPSVGLSYSSGSIDGRTGGSNNQGSWAGDGFDLSPGFIERRYKSCADDGVKNADGNKPGDLCWDYDNAFISFNGKGGELVHVAGNPDKDEATEEYKLKQDDGTRIVRRKSTARGNGDSDGEYWRLTSPNGTRYYFGYNRLPGWAEGKDTTNSTWTVPVYGNDSGEDCHKDSFADSWCQQAWRWNVDYAVDPHGNAMGYHYAKETNSYGRNLKAEDDTSYTRGGYLKRIDYGLKSSDMFADKPQGQVVFDNAERCLPQSGVTCAADTIGDKAFYWYDTPWDLNCKAGTKCDNGRLSPSFWTRKRLTEVTTQVLKSDGTYTKIDSWKLNHRWGMADTDYQLLLDSIQHTGESATPAITLPKTTLSYTQLENRLDKKTPDGYAPFIKSRLSGVADESGGQVAVDYSAPVCNWDSLPTPETNTTRCFPQYIGGDSESDPEKHWFNKYVVTSVVSKDRTGGAPDQLTRYEYLGDAAWHFDDDDGLTKKKNKTWSQWRGYGHVRVQTGGQGGAAAMKTQQDSYFLRGMDGDRKNKDGGTKSVSVSLGDGEGDPITDHESVAGMQYKTASYDKPGGKILSKAVSRPWHHETAKKVRDWGTVTANLTGTSSTKNWTSTDNGGGSKWRITSTATQHDTVAGRVTEANDFGDNSTSADNQCTRTTYATNSKDNILNLPDRVETVAKACDTAPDRAKDVISDVRTAYDNQGYREAPTTGDVTATATLKKHTGTKATYLETGATFDDYGRVLTSTDLTADVTTEGDAAPVRAKRSDGRTTTTVYTPSTGLPTQTKVTTPPAKLLETSTAQTTIKNLDPRGQTVKQTDTNGITTEFAYDALGRSSKVWLARATSQTPNYEFTYTYTEKDPVAVATKTLDNNGGQITSYTLYDGLLRQRQTQNPGPDGGTLLADTFYDERGLADRTFAPYYATVKPGTELFEPDDALAVDSQTITAYDGQNRPTEVKQIAGNGDGGKVLNTTKTIYGGDRVTVIPPAGDTATTTLSDARGKTTELRQLHSHSVDAAYDTTTYKYTPRGELEKVTSPAGSSWSYSYDQLGRQIEATDPDKGASSSHFDDRGQLTSTKGSRTDTPALAYVYDNLGRKTELHEDSPTGPLRAKWVYDTVTGAKGQLAESTRYVDGEAYTSKVTDYDQLYRPTKTAVVIPAGEGKLQGTYQSGTQYKPSGLVAATSYSAAGTLPGGSVNYGYEDQTQRPTSVYGQGMTSSVNYSFTGKPLTYTMGLTNGDKKSQVTNTYEQGTQRLATTRVDREGQEGVDRAVTYDYDEAGNVLSMADVSRTGTDNQCFAYDYLARLTEAWTQSTATCTDTPAADKIDGPAPYWHSYTYDKASNRSTETQHNPVGDTGKDIKRTYNYPGAGKPQPHTLSSVTTTGPAGPKTEDYGYDSAGNTTSRPGQELNWDAEGHLTKVSEDDQRTEYLYDADGNRLIGRTGTETTLYLGHTEVTLAKGADKPKATRYFDLGGGQNAIRNDDGSFTFTIGDHQGTGQLAINAADLALTQRRQLPFGGPRGETPKSWPGTKGFVGGTDDTKATGLTHLGVREYDPATGRFISVDPLLEAQEPHTLNGYAYSSNNPITNSDPTGLSDSVTCRGSECGGEQQFKESHASPDFSTGQTWEQKYPWETSHYGYYDQYAGTRAINTCDASCSRALDYGLKAPKITNSNLCGFSVSSGCDSGFRERAARGYKEMTVLDDYYKCTVHHDESACDVSGAAFSSGGGTWAASVLFAFGREAGSRLAITGSKSADAMRKSAGSVMGGSALRDASGSWLRGSNGNAAKIPGQVARQLQGRQFGEFNEFRSAFWKAVGSDPDLAGQFSTKDYYRMKNGAAPRVDPTQSVGGQKSYQIHHVTPISQGGGVYDLDNLVIVTPLYHQHVLERGYHSGN</sequence>
<keyword evidence="10" id="KW-0732">Signal</keyword>
<feature type="compositionally biased region" description="Polar residues" evidence="9">
    <location>
        <begin position="169"/>
        <end position="181"/>
    </location>
</feature>
<feature type="compositionally biased region" description="Polar residues" evidence="9">
    <location>
        <begin position="1673"/>
        <end position="1682"/>
    </location>
</feature>
<dbReference type="PANTHER" id="PTHR32305">
    <property type="match status" value="1"/>
</dbReference>
<evidence type="ECO:0000256" key="5">
    <source>
        <dbReference type="ARBA" id="ARBA00022759"/>
    </source>
</evidence>
<organism evidence="12 13">
    <name type="scientific">Streptomyces atriruber</name>
    <dbReference type="NCBI Taxonomy" id="545121"/>
    <lineage>
        <taxon>Bacteria</taxon>
        <taxon>Bacillati</taxon>
        <taxon>Actinomycetota</taxon>
        <taxon>Actinomycetes</taxon>
        <taxon>Kitasatosporales</taxon>
        <taxon>Streptomycetaceae</taxon>
        <taxon>Streptomyces</taxon>
    </lineage>
</organism>
<protein>
    <submittedName>
        <fullName evidence="12">RHS repeat-associated core domain-containing protein</fullName>
    </submittedName>
</protein>
<dbReference type="Gene3D" id="2.180.10.10">
    <property type="entry name" value="RHS repeat-associated core"/>
    <property type="match status" value="2"/>
</dbReference>
<keyword evidence="2" id="KW-0929">Antimicrobial</keyword>
<feature type="region of interest" description="Disordered" evidence="9">
    <location>
        <begin position="1664"/>
        <end position="1686"/>
    </location>
</feature>
<keyword evidence="8" id="KW-0078">Bacteriocin</keyword>
<dbReference type="RefSeq" id="WP_359346779.1">
    <property type="nucleotide sequence ID" value="NZ_JBEYXV010000004.1"/>
</dbReference>
<keyword evidence="3" id="KW-0540">Nuclease</keyword>
<dbReference type="NCBIfam" id="TIGR01643">
    <property type="entry name" value="YD_repeat_2x"/>
    <property type="match status" value="2"/>
</dbReference>
<accession>A0ABV3BJU5</accession>
<dbReference type="InterPro" id="IPR050708">
    <property type="entry name" value="T6SS_VgrG/RHS"/>
</dbReference>
<dbReference type="Pfam" id="PF25023">
    <property type="entry name" value="TEN_YD-shell"/>
    <property type="match status" value="1"/>
</dbReference>
<dbReference type="SUPFAM" id="SSF54060">
    <property type="entry name" value="His-Me finger endonucleases"/>
    <property type="match status" value="1"/>
</dbReference>
<comment type="similarity">
    <text evidence="1">Belongs to the colicin/pyosin nuclease family.</text>
</comment>
<evidence type="ECO:0000256" key="8">
    <source>
        <dbReference type="ARBA" id="ARBA00023048"/>
    </source>
</evidence>
<comment type="caution">
    <text evidence="12">The sequence shown here is derived from an EMBL/GenBank/DDBJ whole genome shotgun (WGS) entry which is preliminary data.</text>
</comment>
<dbReference type="NCBIfam" id="TIGR03696">
    <property type="entry name" value="Rhs_assc_core"/>
    <property type="match status" value="1"/>
</dbReference>
<dbReference type="PANTHER" id="PTHR32305:SF17">
    <property type="entry name" value="TRNA NUCLEASE WAPA"/>
    <property type="match status" value="1"/>
</dbReference>
<evidence type="ECO:0000256" key="3">
    <source>
        <dbReference type="ARBA" id="ARBA00022722"/>
    </source>
</evidence>
<dbReference type="InterPro" id="IPR056823">
    <property type="entry name" value="TEN-like_YD-shell"/>
</dbReference>
<evidence type="ECO:0000256" key="4">
    <source>
        <dbReference type="ARBA" id="ARBA00022737"/>
    </source>
</evidence>
<dbReference type="InterPro" id="IPR022385">
    <property type="entry name" value="Rhs_assc_core"/>
</dbReference>
<dbReference type="Gene3D" id="3.90.540.10">
    <property type="entry name" value="Colicin/pyocin, DNase domain"/>
    <property type="match status" value="1"/>
</dbReference>
<dbReference type="InterPro" id="IPR044925">
    <property type="entry name" value="His-Me_finger_sf"/>
</dbReference>
<name>A0ABV3BJU5_9ACTN</name>
<feature type="region of interest" description="Disordered" evidence="9">
    <location>
        <begin position="1061"/>
        <end position="1089"/>
    </location>
</feature>